<dbReference type="SUPFAM" id="SSF54106">
    <property type="entry name" value="LysM domain"/>
    <property type="match status" value="1"/>
</dbReference>
<protein>
    <submittedName>
        <fullName evidence="5">Murein DD-endopeptidase MepM and murein hydrolase activator NlpD, contain LysM domain</fullName>
    </submittedName>
</protein>
<dbReference type="GO" id="GO:0004222">
    <property type="term" value="F:metalloendopeptidase activity"/>
    <property type="evidence" value="ECO:0007669"/>
    <property type="project" value="TreeGrafter"/>
</dbReference>
<dbReference type="Gene3D" id="2.70.70.10">
    <property type="entry name" value="Glucose Permease (Domain IIA)"/>
    <property type="match status" value="1"/>
</dbReference>
<dbReference type="InterPro" id="IPR018392">
    <property type="entry name" value="LysM"/>
</dbReference>
<dbReference type="Pfam" id="PF01476">
    <property type="entry name" value="LysM"/>
    <property type="match status" value="1"/>
</dbReference>
<dbReference type="OrthoDB" id="9809488at2"/>
<name>A0A1G9HMX5_9FIRM</name>
<evidence type="ECO:0000259" key="3">
    <source>
        <dbReference type="PROSITE" id="PS51109"/>
    </source>
</evidence>
<dbReference type="CDD" id="cd00118">
    <property type="entry name" value="LysM"/>
    <property type="match status" value="1"/>
</dbReference>
<feature type="domain" description="LysM" evidence="4">
    <location>
        <begin position="209"/>
        <end position="253"/>
    </location>
</feature>
<keyword evidence="6" id="KW-1185">Reference proteome</keyword>
<keyword evidence="2" id="KW-1133">Transmembrane helix</keyword>
<dbReference type="STRING" id="393762.SAMN05660472_02684"/>
<dbReference type="Pfam" id="PF07501">
    <property type="entry name" value="G5"/>
    <property type="match status" value="1"/>
</dbReference>
<keyword evidence="5" id="KW-0378">Hydrolase</keyword>
<sequence length="469" mass="52472">MEGYERALKVYREAVSQIKLLVRQKKHNRVATYTAIGLLVIIFTLILNVSINKSLRAYEVQLEDKVLAVVRSEEDFTKAIEEVKEEVKALYGHEFVVPENINIVETKAKKEAITSSKMIIENIKMQLDMKVKAVAIFVDGEEVAVVRDEAIANSLLEEIKNPFTDEEKDYESVDFRENITLEEVASDIQDIKDREEVIQLLTKGTDEEKIHEVASGESAWVIARNYDLRVEDIAAANPGINVERLQIGQRLSLVVPKPYITVTTKEYVELVEAIPFDTETVKTDSLYKGDKRITVQGVEGKREIKGYLIKENGVLADREILQEKVLSEPTTRVIAEGTKTRPATVATGTFARPTRGRITSGFGMRWGRRHEGIDIAAPMGTSITAADAGRVSFAGSRGSYGNLVIINHENGYQTYYAHCSKLLVKTGDRVFKGQEIAKVGNTGRSTGPHLHFEVRRNGSPINPLQFVSY</sequence>
<dbReference type="RefSeq" id="WP_090554491.1">
    <property type="nucleotide sequence ID" value="NZ_FNFP01000009.1"/>
</dbReference>
<organism evidence="5 6">
    <name type="scientific">Natronincola ferrireducens</name>
    <dbReference type="NCBI Taxonomy" id="393762"/>
    <lineage>
        <taxon>Bacteria</taxon>
        <taxon>Bacillati</taxon>
        <taxon>Bacillota</taxon>
        <taxon>Clostridia</taxon>
        <taxon>Peptostreptococcales</taxon>
        <taxon>Natronincolaceae</taxon>
        <taxon>Natronincola</taxon>
    </lineage>
</organism>
<dbReference type="InterPro" id="IPR050570">
    <property type="entry name" value="Cell_wall_metabolism_enzyme"/>
</dbReference>
<dbReference type="SUPFAM" id="SSF51261">
    <property type="entry name" value="Duplicated hybrid motif"/>
    <property type="match status" value="1"/>
</dbReference>
<dbReference type="Gene3D" id="2.20.230.10">
    <property type="entry name" value="Resuscitation-promoting factor rpfb"/>
    <property type="match status" value="1"/>
</dbReference>
<dbReference type="InterPro" id="IPR016047">
    <property type="entry name" value="M23ase_b-sheet_dom"/>
</dbReference>
<dbReference type="CDD" id="cd12797">
    <property type="entry name" value="M23_peptidase"/>
    <property type="match status" value="1"/>
</dbReference>
<dbReference type="PROSITE" id="PS51109">
    <property type="entry name" value="G5"/>
    <property type="match status" value="1"/>
</dbReference>
<evidence type="ECO:0000313" key="6">
    <source>
        <dbReference type="Proteomes" id="UP000198718"/>
    </source>
</evidence>
<evidence type="ECO:0000256" key="2">
    <source>
        <dbReference type="SAM" id="Phobius"/>
    </source>
</evidence>
<dbReference type="AlphaFoldDB" id="A0A1G9HMX5"/>
<dbReference type="SMART" id="SM00257">
    <property type="entry name" value="LysM"/>
    <property type="match status" value="1"/>
</dbReference>
<feature type="domain" description="G5" evidence="3">
    <location>
        <begin position="260"/>
        <end position="340"/>
    </location>
</feature>
<dbReference type="PANTHER" id="PTHR21666">
    <property type="entry name" value="PEPTIDASE-RELATED"/>
    <property type="match status" value="1"/>
</dbReference>
<accession>A0A1G9HMX5</accession>
<dbReference type="PROSITE" id="PS51782">
    <property type="entry name" value="LYSM"/>
    <property type="match status" value="1"/>
</dbReference>
<evidence type="ECO:0000259" key="4">
    <source>
        <dbReference type="PROSITE" id="PS51782"/>
    </source>
</evidence>
<dbReference type="EMBL" id="FNFP01000009">
    <property type="protein sequence ID" value="SDL14215.1"/>
    <property type="molecule type" value="Genomic_DNA"/>
</dbReference>
<dbReference type="Gene3D" id="3.10.350.10">
    <property type="entry name" value="LysM domain"/>
    <property type="match status" value="1"/>
</dbReference>
<evidence type="ECO:0000313" key="5">
    <source>
        <dbReference type="EMBL" id="SDL14215.1"/>
    </source>
</evidence>
<reference evidence="5 6" key="1">
    <citation type="submission" date="2016-10" db="EMBL/GenBank/DDBJ databases">
        <authorList>
            <person name="de Groot N.N."/>
        </authorList>
    </citation>
    <scope>NUCLEOTIDE SEQUENCE [LARGE SCALE GENOMIC DNA]</scope>
    <source>
        <strain evidence="5 6">DSM 18346</strain>
    </source>
</reference>
<evidence type="ECO:0000256" key="1">
    <source>
        <dbReference type="ARBA" id="ARBA00022729"/>
    </source>
</evidence>
<proteinExistence type="predicted"/>
<dbReference type="InterPro" id="IPR011098">
    <property type="entry name" value="G5_dom"/>
</dbReference>
<gene>
    <name evidence="5" type="ORF">SAMN05660472_02684</name>
</gene>
<dbReference type="Pfam" id="PF01551">
    <property type="entry name" value="Peptidase_M23"/>
    <property type="match status" value="1"/>
</dbReference>
<feature type="transmembrane region" description="Helical" evidence="2">
    <location>
        <begin position="30"/>
        <end position="51"/>
    </location>
</feature>
<keyword evidence="2" id="KW-0812">Transmembrane</keyword>
<dbReference type="Proteomes" id="UP000198718">
    <property type="component" value="Unassembled WGS sequence"/>
</dbReference>
<keyword evidence="2" id="KW-0472">Membrane</keyword>
<keyword evidence="1" id="KW-0732">Signal</keyword>
<dbReference type="InterPro" id="IPR011055">
    <property type="entry name" value="Dup_hybrid_motif"/>
</dbReference>
<dbReference type="PANTHER" id="PTHR21666:SF270">
    <property type="entry name" value="MUREIN HYDROLASE ACTIVATOR ENVC"/>
    <property type="match status" value="1"/>
</dbReference>
<dbReference type="InterPro" id="IPR036779">
    <property type="entry name" value="LysM_dom_sf"/>
</dbReference>
<dbReference type="SMART" id="SM01208">
    <property type="entry name" value="G5"/>
    <property type="match status" value="1"/>
</dbReference>